<gene>
    <name evidence="5" type="ORF">TIFTF001_036871</name>
    <name evidence="6" type="ORF">TIFTF001_036875</name>
    <name evidence="7" type="ORF">TIFTF001_036881</name>
    <name evidence="8" type="ORF">TIFTF001_036885</name>
</gene>
<keyword evidence="1" id="KW-0863">Zinc-finger</keyword>
<keyword evidence="9" id="KW-1185">Reference proteome</keyword>
<dbReference type="InterPro" id="IPR001841">
    <property type="entry name" value="Znf_RING"/>
</dbReference>
<evidence type="ECO:0000313" key="9">
    <source>
        <dbReference type="Proteomes" id="UP001187192"/>
    </source>
</evidence>
<keyword evidence="1" id="KW-0862">Zinc</keyword>
<dbReference type="InterPro" id="IPR013083">
    <property type="entry name" value="Znf_RING/FYVE/PHD"/>
</dbReference>
<feature type="domain" description="RING-type" evidence="4">
    <location>
        <begin position="106"/>
        <end position="148"/>
    </location>
</feature>
<evidence type="ECO:0000259" key="4">
    <source>
        <dbReference type="PROSITE" id="PS50089"/>
    </source>
</evidence>
<dbReference type="EMBL" id="BTGU01000504">
    <property type="protein sequence ID" value="GMN67818.1"/>
    <property type="molecule type" value="Genomic_DNA"/>
</dbReference>
<keyword evidence="3" id="KW-0812">Transmembrane</keyword>
<dbReference type="InterPro" id="IPR045899">
    <property type="entry name" value="ATL71-like"/>
</dbReference>
<dbReference type="PROSITE" id="PS50089">
    <property type="entry name" value="ZF_RING_2"/>
    <property type="match status" value="1"/>
</dbReference>
<dbReference type="GO" id="GO:0008270">
    <property type="term" value="F:zinc ion binding"/>
    <property type="evidence" value="ECO:0007669"/>
    <property type="project" value="UniProtKB-KW"/>
</dbReference>
<comment type="caution">
    <text evidence="5">The sequence shown here is derived from an EMBL/GenBank/DDBJ whole genome shotgun (WGS) entry which is preliminary data.</text>
</comment>
<dbReference type="EMBL" id="BTGU01000506">
    <property type="protein sequence ID" value="GMN67828.1"/>
    <property type="molecule type" value="Genomic_DNA"/>
</dbReference>
<evidence type="ECO:0000256" key="3">
    <source>
        <dbReference type="SAM" id="Phobius"/>
    </source>
</evidence>
<organism evidence="5 9">
    <name type="scientific">Ficus carica</name>
    <name type="common">Common fig</name>
    <dbReference type="NCBI Taxonomy" id="3494"/>
    <lineage>
        <taxon>Eukaryota</taxon>
        <taxon>Viridiplantae</taxon>
        <taxon>Streptophyta</taxon>
        <taxon>Embryophyta</taxon>
        <taxon>Tracheophyta</taxon>
        <taxon>Spermatophyta</taxon>
        <taxon>Magnoliopsida</taxon>
        <taxon>eudicotyledons</taxon>
        <taxon>Gunneridae</taxon>
        <taxon>Pentapetalae</taxon>
        <taxon>rosids</taxon>
        <taxon>fabids</taxon>
        <taxon>Rosales</taxon>
        <taxon>Moraceae</taxon>
        <taxon>Ficeae</taxon>
        <taxon>Ficus</taxon>
    </lineage>
</organism>
<dbReference type="EMBL" id="BTGU01000503">
    <property type="protein sequence ID" value="GMN67811.1"/>
    <property type="molecule type" value="Genomic_DNA"/>
</dbReference>
<dbReference type="Proteomes" id="UP001187192">
    <property type="component" value="Unassembled WGS sequence"/>
</dbReference>
<sequence length="163" mass="17724">METKTKTNLTNISLQSNADDQDNSMDLSSLTASSFQVSMLFVIILALVLLVTFASYCIGRLRGGRNGAVAGGSVPTDVVAVDEAALQRFPKLLYSEAKLQINQGSCSVCLGDYGENDVLRLLPHCGHAFHLECVDPWLRLRPTCPLCRSSPHVVAESRDELDL</sequence>
<dbReference type="CDD" id="cd16461">
    <property type="entry name" value="RING-H2_EL5-like"/>
    <property type="match status" value="1"/>
</dbReference>
<dbReference type="EMBL" id="BTGU01000505">
    <property type="protein sequence ID" value="GMN67821.1"/>
    <property type="molecule type" value="Genomic_DNA"/>
</dbReference>
<dbReference type="SUPFAM" id="SSF57850">
    <property type="entry name" value="RING/U-box"/>
    <property type="match status" value="1"/>
</dbReference>
<dbReference type="Gene3D" id="3.30.40.10">
    <property type="entry name" value="Zinc/RING finger domain, C3HC4 (zinc finger)"/>
    <property type="match status" value="1"/>
</dbReference>
<accession>A0AA88E542</accession>
<evidence type="ECO:0000313" key="7">
    <source>
        <dbReference type="EMBL" id="GMN67821.1"/>
    </source>
</evidence>
<dbReference type="AlphaFoldDB" id="A0AA88E542"/>
<name>A0AA88E542_FICCA</name>
<evidence type="ECO:0000313" key="5">
    <source>
        <dbReference type="EMBL" id="GMN67811.1"/>
    </source>
</evidence>
<evidence type="ECO:0000313" key="8">
    <source>
        <dbReference type="EMBL" id="GMN67828.1"/>
    </source>
</evidence>
<evidence type="ECO:0000256" key="1">
    <source>
        <dbReference type="PROSITE-ProRule" id="PRU00175"/>
    </source>
</evidence>
<dbReference type="SMART" id="SM00184">
    <property type="entry name" value="RING"/>
    <property type="match status" value="1"/>
</dbReference>
<protein>
    <recommendedName>
        <fullName evidence="4">RING-type domain-containing protein</fullName>
    </recommendedName>
</protein>
<feature type="transmembrane region" description="Helical" evidence="3">
    <location>
        <begin position="35"/>
        <end position="58"/>
    </location>
</feature>
<proteinExistence type="predicted"/>
<feature type="region of interest" description="Disordered" evidence="2">
    <location>
        <begin position="1"/>
        <end position="23"/>
    </location>
</feature>
<keyword evidence="3" id="KW-1133">Transmembrane helix</keyword>
<evidence type="ECO:0000313" key="6">
    <source>
        <dbReference type="EMBL" id="GMN67818.1"/>
    </source>
</evidence>
<dbReference type="Pfam" id="PF13639">
    <property type="entry name" value="zf-RING_2"/>
    <property type="match status" value="1"/>
</dbReference>
<evidence type="ECO:0000256" key="2">
    <source>
        <dbReference type="SAM" id="MobiDB-lite"/>
    </source>
</evidence>
<dbReference type="PANTHER" id="PTHR46719:SF7">
    <property type="entry name" value="RING-H2 FINGER PROTEIN ATL71-RELATED"/>
    <property type="match status" value="1"/>
</dbReference>
<keyword evidence="1" id="KW-0479">Metal-binding</keyword>
<keyword evidence="3" id="KW-0472">Membrane</keyword>
<dbReference type="PANTHER" id="PTHR46719">
    <property type="entry name" value="TRANSCRIPTION FACTOR C2H2 FAMILY-RELATED"/>
    <property type="match status" value="1"/>
</dbReference>
<dbReference type="Gramene" id="FCD_00020850-RA">
    <property type="protein sequence ID" value="FCD_00020850-RA:cds"/>
    <property type="gene ID" value="FCD_00020850"/>
</dbReference>
<reference evidence="5" key="1">
    <citation type="submission" date="2023-07" db="EMBL/GenBank/DDBJ databases">
        <title>draft genome sequence of fig (Ficus carica).</title>
        <authorList>
            <person name="Takahashi T."/>
            <person name="Nishimura K."/>
        </authorList>
    </citation>
    <scope>NUCLEOTIDE SEQUENCE</scope>
</reference>